<dbReference type="PROSITE" id="PS51257">
    <property type="entry name" value="PROKAR_LIPOPROTEIN"/>
    <property type="match status" value="1"/>
</dbReference>
<name>A0ABZ1UN11_9BURK</name>
<accession>A0ABZ1UN11</accession>
<sequence>MREKISNALWAGWLAVFLAGCGGGDSPPDTVPPVTVPPVPFVDTDKDGTADAQDVAPTDPLCAAASDGAGGTCHVRAMAATRLRIVGQADGKVFFSAEGDVPRLYGYDVRTGHFLGRGEMTGFSATAFAYVAAHGRLYIGDTQGGVHAYTESLQAQPGNFATLPSRIDGLAAAGNYLVARDGSGAWGTHHVYDKRGIRVDSKEWRDHSSQFGWAPGQARLYYFRDGSSPNDLMFDVIDQATGTITEQGETPYHGAYDIAGPIRANQSGSRILLGTGDVYEGPALSWRGNVGSSVTDAAWIGNGELLVLTQGAGQTRLIRHGAALTPLEELPLQGEVLGLVPAAEATYIVIKHADRVEFIAYKPSDDSDGDGVPNLSDKFPFDRTAALDSDNDGHPDAFLAGYTAADSPTGLTKDFYPFDATCHAEADGNGVACNGVTATFVPDQVIGDGQDVIYMLSNANQRIYRWSRLRRGYIAPLVIGRHGAPKLFAYSADHQRLYLGYASGAITYIDLAGDTRETRLATLAQSVNGLAAAGKYLVAQDRSGAWATHYVIDRAGQVVSSRDWNHFSRHYEWSASQARLYYFRDDSSPNDIVYEQLDQATGQLSAPADSPYHGDIDVSGPLRLSAGGRIAIGSGHVFGAADLKLIKALGAPFHDAQWRSDGYLVAMAASASGTTVTVYDAALNQVRQEGHAGTPVALLRTGNSVVLVTQQGGTPRMTILPR</sequence>
<dbReference type="Proteomes" id="UP000321323">
    <property type="component" value="Chromosome"/>
</dbReference>
<organism evidence="1 2">
    <name type="scientific">[Empedobacter] haloabium</name>
    <dbReference type="NCBI Taxonomy" id="592317"/>
    <lineage>
        <taxon>Bacteria</taxon>
        <taxon>Pseudomonadati</taxon>
        <taxon>Pseudomonadota</taxon>
        <taxon>Betaproteobacteria</taxon>
        <taxon>Burkholderiales</taxon>
        <taxon>Oxalobacteraceae</taxon>
        <taxon>Telluria group</taxon>
        <taxon>Telluria group incertae sedis</taxon>
    </lineage>
</organism>
<dbReference type="EMBL" id="CP136508">
    <property type="protein sequence ID" value="WUR14091.1"/>
    <property type="molecule type" value="Genomic_DNA"/>
</dbReference>
<evidence type="ECO:0000313" key="1">
    <source>
        <dbReference type="EMBL" id="WUR14091.1"/>
    </source>
</evidence>
<dbReference type="SUPFAM" id="SSF50998">
    <property type="entry name" value="Quinoprotein alcohol dehydrogenase-like"/>
    <property type="match status" value="1"/>
</dbReference>
<reference evidence="1 2" key="1">
    <citation type="journal article" date="2019" name="Int. J. Syst. Evol. Microbiol.">
        <title>The Draft Whole-Genome Sequence of the Antibiotic Producer Empedobacter haloabium ATCC 31962 Provides Indications for Its Taxonomic Reclassification.</title>
        <authorList>
            <person name="Miess H."/>
            <person name="Arlt P."/>
            <person name="Apel A.K."/>
            <person name="Weber T."/>
            <person name="Nieselt K."/>
            <person name="Hanssen F."/>
            <person name="Czemmel S."/>
            <person name="Nahnsen S."/>
            <person name="Gross H."/>
        </authorList>
    </citation>
    <scope>NUCLEOTIDE SEQUENCE [LARGE SCALE GENOMIC DNA]</scope>
    <source>
        <strain evidence="1 2">ATCC 31962</strain>
    </source>
</reference>
<evidence type="ECO:0000313" key="2">
    <source>
        <dbReference type="Proteomes" id="UP000321323"/>
    </source>
</evidence>
<proteinExistence type="predicted"/>
<keyword evidence="2" id="KW-1185">Reference proteome</keyword>
<protein>
    <submittedName>
        <fullName evidence="1">Uncharacterized protein</fullName>
    </submittedName>
</protein>
<gene>
    <name evidence="1" type="ORF">E7V67_003005</name>
</gene>
<dbReference type="InterPro" id="IPR011047">
    <property type="entry name" value="Quinoprotein_ADH-like_sf"/>
</dbReference>
<dbReference type="SUPFAM" id="SSF82171">
    <property type="entry name" value="DPP6 N-terminal domain-like"/>
    <property type="match status" value="1"/>
</dbReference>